<dbReference type="RefSeq" id="WP_183414825.1">
    <property type="nucleotide sequence ID" value="NZ_JACHXA010000001.1"/>
</dbReference>
<name>A0A839SSW2_9PROT</name>
<dbReference type="Pfam" id="PF06305">
    <property type="entry name" value="LapA_dom"/>
    <property type="match status" value="1"/>
</dbReference>
<keyword evidence="9" id="KW-1185">Reference proteome</keyword>
<evidence type="ECO:0000256" key="3">
    <source>
        <dbReference type="ARBA" id="ARBA00022989"/>
    </source>
</evidence>
<organism evidence="8 9">
    <name type="scientific">Limibacillus halophilus</name>
    <dbReference type="NCBI Taxonomy" id="1579333"/>
    <lineage>
        <taxon>Bacteria</taxon>
        <taxon>Pseudomonadati</taxon>
        <taxon>Pseudomonadota</taxon>
        <taxon>Alphaproteobacteria</taxon>
        <taxon>Rhodospirillales</taxon>
        <taxon>Rhodovibrionaceae</taxon>
        <taxon>Limibacillus</taxon>
    </lineage>
</organism>
<dbReference type="EMBL" id="JACHXA010000001">
    <property type="protein sequence ID" value="MBB3064003.1"/>
    <property type="molecule type" value="Genomic_DNA"/>
</dbReference>
<evidence type="ECO:0000313" key="8">
    <source>
        <dbReference type="EMBL" id="MBB3064003.1"/>
    </source>
</evidence>
<protein>
    <submittedName>
        <fullName evidence="8">Putative integral membrane protein</fullName>
    </submittedName>
</protein>
<keyword evidence="1" id="KW-1003">Cell membrane</keyword>
<feature type="compositionally biased region" description="Low complexity" evidence="5">
    <location>
        <begin position="97"/>
        <end position="119"/>
    </location>
</feature>
<evidence type="ECO:0000313" key="9">
    <source>
        <dbReference type="Proteomes" id="UP000581135"/>
    </source>
</evidence>
<evidence type="ECO:0000256" key="2">
    <source>
        <dbReference type="ARBA" id="ARBA00022692"/>
    </source>
</evidence>
<dbReference type="AlphaFoldDB" id="A0A839SSW2"/>
<keyword evidence="3 6" id="KW-1133">Transmembrane helix</keyword>
<dbReference type="Proteomes" id="UP000581135">
    <property type="component" value="Unassembled WGS sequence"/>
</dbReference>
<sequence length="119" mass="12923">MKRISWIITIPVTILIVVFVLSNRQVVEIDVWPLELSLSGPLYLVMILALILGFVVGAGAMWVSSGASRKRARQAERQVRSLNAEVARLKREQEQDTTGPAAATATAALPKAQATSLRA</sequence>
<evidence type="ECO:0000256" key="1">
    <source>
        <dbReference type="ARBA" id="ARBA00022475"/>
    </source>
</evidence>
<proteinExistence type="predicted"/>
<keyword evidence="2 6" id="KW-0812">Transmembrane</keyword>
<feature type="transmembrane region" description="Helical" evidence="6">
    <location>
        <begin position="5"/>
        <end position="22"/>
    </location>
</feature>
<feature type="domain" description="Lipopolysaccharide assembly protein A" evidence="7">
    <location>
        <begin position="23"/>
        <end position="86"/>
    </location>
</feature>
<evidence type="ECO:0000256" key="4">
    <source>
        <dbReference type="ARBA" id="ARBA00023136"/>
    </source>
</evidence>
<gene>
    <name evidence="8" type="ORF">FHR98_000268</name>
</gene>
<evidence type="ECO:0000259" key="7">
    <source>
        <dbReference type="Pfam" id="PF06305"/>
    </source>
</evidence>
<evidence type="ECO:0000256" key="5">
    <source>
        <dbReference type="SAM" id="MobiDB-lite"/>
    </source>
</evidence>
<comment type="caution">
    <text evidence="8">The sequence shown here is derived from an EMBL/GenBank/DDBJ whole genome shotgun (WGS) entry which is preliminary data.</text>
</comment>
<dbReference type="GO" id="GO:0005886">
    <property type="term" value="C:plasma membrane"/>
    <property type="evidence" value="ECO:0007669"/>
    <property type="project" value="InterPro"/>
</dbReference>
<dbReference type="InterPro" id="IPR010445">
    <property type="entry name" value="LapA_dom"/>
</dbReference>
<accession>A0A839SSW2</accession>
<keyword evidence="4 6" id="KW-0472">Membrane</keyword>
<feature type="transmembrane region" description="Helical" evidence="6">
    <location>
        <begin position="42"/>
        <end position="63"/>
    </location>
</feature>
<feature type="region of interest" description="Disordered" evidence="5">
    <location>
        <begin position="89"/>
        <end position="119"/>
    </location>
</feature>
<evidence type="ECO:0000256" key="6">
    <source>
        <dbReference type="SAM" id="Phobius"/>
    </source>
</evidence>
<reference evidence="8 9" key="1">
    <citation type="submission" date="2020-08" db="EMBL/GenBank/DDBJ databases">
        <title>Genomic Encyclopedia of Type Strains, Phase III (KMG-III): the genomes of soil and plant-associated and newly described type strains.</title>
        <authorList>
            <person name="Whitman W."/>
        </authorList>
    </citation>
    <scope>NUCLEOTIDE SEQUENCE [LARGE SCALE GENOMIC DNA]</scope>
    <source>
        <strain evidence="8 9">CECT 8803</strain>
    </source>
</reference>